<protein>
    <submittedName>
        <fullName evidence="12">ABC transporter permease</fullName>
    </submittedName>
</protein>
<dbReference type="Pfam" id="PF00528">
    <property type="entry name" value="BPD_transp_1"/>
    <property type="match status" value="1"/>
</dbReference>
<dbReference type="NCBIfam" id="TIGR02141">
    <property type="entry name" value="modB_ABC"/>
    <property type="match status" value="1"/>
</dbReference>
<feature type="transmembrane region" description="Helical" evidence="9">
    <location>
        <begin position="123"/>
        <end position="144"/>
    </location>
</feature>
<dbReference type="InterPro" id="IPR000515">
    <property type="entry name" value="MetI-like"/>
</dbReference>
<evidence type="ECO:0000256" key="6">
    <source>
        <dbReference type="ARBA" id="ARBA00022692"/>
    </source>
</evidence>
<accession>A0ABT0K0K7</accession>
<dbReference type="InterPro" id="IPR011867">
    <property type="entry name" value="ModB_ABC"/>
</dbReference>
<comment type="subcellular location">
    <subcellularLocation>
        <location evidence="1 9">Cell membrane</location>
        <topology evidence="1 9">Multi-pass membrane protein</topology>
    </subcellularLocation>
</comment>
<dbReference type="EMBL" id="JALKFT010000015">
    <property type="protein sequence ID" value="MCK9877266.1"/>
    <property type="molecule type" value="Genomic_DNA"/>
</dbReference>
<evidence type="ECO:0000256" key="4">
    <source>
        <dbReference type="ARBA" id="ARBA00022475"/>
    </source>
</evidence>
<dbReference type="CDD" id="cd06261">
    <property type="entry name" value="TM_PBP2"/>
    <property type="match status" value="1"/>
</dbReference>
<evidence type="ECO:0000256" key="1">
    <source>
        <dbReference type="ARBA" id="ARBA00004651"/>
    </source>
</evidence>
<dbReference type="PANTHER" id="PTHR30183:SF3">
    <property type="entry name" value="MOLYBDENUM TRANSPORT SYSTEM PERMEASE PROTEIN MODB"/>
    <property type="match status" value="1"/>
</dbReference>
<evidence type="ECO:0000259" key="11">
    <source>
        <dbReference type="PROSITE" id="PS50928"/>
    </source>
</evidence>
<evidence type="ECO:0000256" key="3">
    <source>
        <dbReference type="ARBA" id="ARBA00022448"/>
    </source>
</evidence>
<dbReference type="SUPFAM" id="SSF161098">
    <property type="entry name" value="MetI-like"/>
    <property type="match status" value="1"/>
</dbReference>
<sequence>MTTDASLSWSGPPAQTGEPAGSDGPHPARRSGQRRETRKRVPWVLWLPGSIAVLFLLLPLVGLLIRAPWTGLAHLLSERSVRQALLLSLRTSTESTVLSLVFGVPLAWLLARTRFPGRTLLRALVTLPLVLPPVVGGVSLLLVLGRRGLVGESLESWFGFTLPFSTNGVVVAQTFVAMPFLIVSVEGALNSSDRRFEDAAATLGAGYWTTFRRVTVPLVAPAVAAGTALCWARALGEFGATITFAGNFPGTTQTMPLAVYLALETDPDAAIALSLVLLAVCVTVLVALRARWLPGTRLIMRLRAGRTDPPAAADTSMITTAEGDDTHSDGSGGPR</sequence>
<feature type="transmembrane region" description="Helical" evidence="9">
    <location>
        <begin position="269"/>
        <end position="288"/>
    </location>
</feature>
<keyword evidence="6 9" id="KW-0812">Transmembrane</keyword>
<gene>
    <name evidence="12" type="ORF">MXD59_16035</name>
</gene>
<evidence type="ECO:0000256" key="5">
    <source>
        <dbReference type="ARBA" id="ARBA00022505"/>
    </source>
</evidence>
<feature type="region of interest" description="Disordered" evidence="10">
    <location>
        <begin position="1"/>
        <end position="35"/>
    </location>
</feature>
<comment type="similarity">
    <text evidence="2">Belongs to the binding-protein-dependent transport system permease family. CysTW subfamily.</text>
</comment>
<feature type="region of interest" description="Disordered" evidence="10">
    <location>
        <begin position="307"/>
        <end position="335"/>
    </location>
</feature>
<dbReference type="NCBIfam" id="TIGR01581">
    <property type="entry name" value="Mo_ABC_porter"/>
    <property type="match status" value="1"/>
</dbReference>
<feature type="transmembrane region" description="Helical" evidence="9">
    <location>
        <begin position="85"/>
        <end position="111"/>
    </location>
</feature>
<dbReference type="Gene3D" id="1.10.3720.10">
    <property type="entry name" value="MetI-like"/>
    <property type="match status" value="1"/>
</dbReference>
<evidence type="ECO:0000256" key="7">
    <source>
        <dbReference type="ARBA" id="ARBA00022989"/>
    </source>
</evidence>
<feature type="transmembrane region" description="Helical" evidence="9">
    <location>
        <begin position="43"/>
        <end position="65"/>
    </location>
</feature>
<dbReference type="InterPro" id="IPR035906">
    <property type="entry name" value="MetI-like_sf"/>
</dbReference>
<organism evidence="12 13">
    <name type="scientific">Frankia umida</name>
    <dbReference type="NCBI Taxonomy" id="573489"/>
    <lineage>
        <taxon>Bacteria</taxon>
        <taxon>Bacillati</taxon>
        <taxon>Actinomycetota</taxon>
        <taxon>Actinomycetes</taxon>
        <taxon>Frankiales</taxon>
        <taxon>Frankiaceae</taxon>
        <taxon>Frankia</taxon>
    </lineage>
</organism>
<keyword evidence="3 9" id="KW-0813">Transport</keyword>
<feature type="transmembrane region" description="Helical" evidence="9">
    <location>
        <begin position="214"/>
        <end position="234"/>
    </location>
</feature>
<dbReference type="Proteomes" id="UP001201873">
    <property type="component" value="Unassembled WGS sequence"/>
</dbReference>
<evidence type="ECO:0000256" key="2">
    <source>
        <dbReference type="ARBA" id="ARBA00007069"/>
    </source>
</evidence>
<keyword evidence="5" id="KW-0500">Molybdenum</keyword>
<comment type="caution">
    <text evidence="12">The sequence shown here is derived from an EMBL/GenBank/DDBJ whole genome shotgun (WGS) entry which is preliminary data.</text>
</comment>
<keyword evidence="4" id="KW-1003">Cell membrane</keyword>
<keyword evidence="13" id="KW-1185">Reference proteome</keyword>
<name>A0ABT0K0K7_9ACTN</name>
<dbReference type="PROSITE" id="PS50928">
    <property type="entry name" value="ABC_TM1"/>
    <property type="match status" value="1"/>
</dbReference>
<keyword evidence="7 9" id="KW-1133">Transmembrane helix</keyword>
<dbReference type="PANTHER" id="PTHR30183">
    <property type="entry name" value="MOLYBDENUM TRANSPORT SYSTEM PERMEASE PROTEIN MODB"/>
    <property type="match status" value="1"/>
</dbReference>
<dbReference type="InterPro" id="IPR006469">
    <property type="entry name" value="NifC_ABC_porter"/>
</dbReference>
<keyword evidence="8 9" id="KW-0472">Membrane</keyword>
<proteinExistence type="inferred from homology"/>
<evidence type="ECO:0000256" key="9">
    <source>
        <dbReference type="RuleBase" id="RU363032"/>
    </source>
</evidence>
<evidence type="ECO:0000313" key="13">
    <source>
        <dbReference type="Proteomes" id="UP001201873"/>
    </source>
</evidence>
<reference evidence="12 13" key="1">
    <citation type="submission" date="2022-04" db="EMBL/GenBank/DDBJ databases">
        <title>Genome diversity in the genus Frankia.</title>
        <authorList>
            <person name="Carlos-Shanley C."/>
            <person name="Hahn D."/>
        </authorList>
    </citation>
    <scope>NUCLEOTIDE SEQUENCE [LARGE SCALE GENOMIC DNA]</scope>
    <source>
        <strain evidence="12 13">Ag45/Mut15</strain>
    </source>
</reference>
<feature type="domain" description="ABC transmembrane type-1" evidence="11">
    <location>
        <begin position="85"/>
        <end position="288"/>
    </location>
</feature>
<feature type="transmembrane region" description="Helical" evidence="9">
    <location>
        <begin position="164"/>
        <end position="185"/>
    </location>
</feature>
<evidence type="ECO:0000256" key="10">
    <source>
        <dbReference type="SAM" id="MobiDB-lite"/>
    </source>
</evidence>
<evidence type="ECO:0000313" key="12">
    <source>
        <dbReference type="EMBL" id="MCK9877266.1"/>
    </source>
</evidence>
<evidence type="ECO:0000256" key="8">
    <source>
        <dbReference type="ARBA" id="ARBA00023136"/>
    </source>
</evidence>
<dbReference type="RefSeq" id="WP_248825520.1">
    <property type="nucleotide sequence ID" value="NZ_JALKFT010000015.1"/>
</dbReference>